<protein>
    <recommendedName>
        <fullName evidence="17">Branched-chain-amino-acid aminotransferase</fullName>
        <ecNumber evidence="17">2.6.1.42</ecNumber>
    </recommendedName>
</protein>
<comment type="pathway">
    <text evidence="3">Amino-acid biosynthesis; L-valine biosynthesis; L-valine from pyruvate: step 4/4.</text>
</comment>
<evidence type="ECO:0000256" key="15">
    <source>
        <dbReference type="RuleBase" id="RU004106"/>
    </source>
</evidence>
<dbReference type="RefSeq" id="WP_165303521.1">
    <property type="nucleotide sequence ID" value="NZ_JAAKZZ010000998.1"/>
</dbReference>
<name>A0A6G4X969_9ACTN</name>
<dbReference type="UniPathway" id="UPA00047">
    <property type="reaction ID" value="UER00058"/>
</dbReference>
<dbReference type="PANTHER" id="PTHR11825:SF44">
    <property type="entry name" value="BRANCHED-CHAIN-AMINO-ACID AMINOTRANSFERASE"/>
    <property type="match status" value="1"/>
</dbReference>
<dbReference type="InterPro" id="IPR043132">
    <property type="entry name" value="BCAT-like_C"/>
</dbReference>
<dbReference type="PROSITE" id="PS00770">
    <property type="entry name" value="AA_TRANSFER_CLASS_4"/>
    <property type="match status" value="1"/>
</dbReference>
<evidence type="ECO:0000256" key="12">
    <source>
        <dbReference type="ARBA" id="ARBA00048798"/>
    </source>
</evidence>
<comment type="pathway">
    <text evidence="4">Amino-acid biosynthesis; L-leucine biosynthesis; L-leucine from 3-methyl-2-oxobutanoate: step 4/4.</text>
</comment>
<dbReference type="InterPro" id="IPR043131">
    <property type="entry name" value="BCAT-like_N"/>
</dbReference>
<dbReference type="EC" id="2.6.1.42" evidence="17"/>
<evidence type="ECO:0000256" key="6">
    <source>
        <dbReference type="ARBA" id="ARBA00022576"/>
    </source>
</evidence>
<evidence type="ECO:0000256" key="5">
    <source>
        <dbReference type="ARBA" id="ARBA00009320"/>
    </source>
</evidence>
<gene>
    <name evidence="18" type="ORF">G5C65_37555</name>
</gene>
<evidence type="ECO:0000256" key="10">
    <source>
        <dbReference type="ARBA" id="ARBA00023304"/>
    </source>
</evidence>
<dbReference type="Gene3D" id="3.20.10.10">
    <property type="entry name" value="D-amino Acid Aminotransferase, subunit A, domain 2"/>
    <property type="match status" value="1"/>
</dbReference>
<dbReference type="UniPathway" id="UPA00049">
    <property type="reaction ID" value="UER00062"/>
</dbReference>
<comment type="caution">
    <text evidence="18">The sequence shown here is derived from an EMBL/GenBank/DDBJ whole genome shotgun (WGS) entry which is preliminary data.</text>
</comment>
<sequence>APVPGRPPREEILERPGFGRFFTDHMVLISWDTAHGWHDVRMARHGPLPVDPAAMALHYGQSVFEGLKAHRRPGGKAAALRPEENARRFRASARRLAMPELPEKTFLASLDALVRMDRDWIPQRPGQSLYLRPFMVATEAALSVRAADSYLFAVIASPVDGYFSSGPEPVSVWVSEEYVRAAPGGTGAAKTGANYAASLAGQAEATAHGCDQVVWLDARERRWVEEMGAMNIFFVYGDLLVTPGLTGSLLPGITRSSLLTLARDLGYRVRERGVSLEDWRRDAADGSLTEVFACGTAAGVTPVGAVRSARADWTVGDGRAGPVTTRLRTELLALQEGTAPDPHGWMHELGGPGPVALSWPAADLRGLLSDPRP</sequence>
<dbReference type="InterPro" id="IPR001544">
    <property type="entry name" value="Aminotrans_IV"/>
</dbReference>
<evidence type="ECO:0000256" key="13">
    <source>
        <dbReference type="ARBA" id="ARBA00049229"/>
    </source>
</evidence>
<evidence type="ECO:0000256" key="7">
    <source>
        <dbReference type="ARBA" id="ARBA00022605"/>
    </source>
</evidence>
<comment type="catalytic activity">
    <reaction evidence="13 17">
        <text>L-leucine + 2-oxoglutarate = 4-methyl-2-oxopentanoate + L-glutamate</text>
        <dbReference type="Rhea" id="RHEA:18321"/>
        <dbReference type="ChEBI" id="CHEBI:16810"/>
        <dbReference type="ChEBI" id="CHEBI:17865"/>
        <dbReference type="ChEBI" id="CHEBI:29985"/>
        <dbReference type="ChEBI" id="CHEBI:57427"/>
        <dbReference type="EC" id="2.6.1.42"/>
    </reaction>
</comment>
<dbReference type="GO" id="GO:0004084">
    <property type="term" value="F:branched-chain-amino-acid transaminase activity"/>
    <property type="evidence" value="ECO:0007669"/>
    <property type="project" value="UniProtKB-EC"/>
</dbReference>
<dbReference type="GO" id="GO:0009098">
    <property type="term" value="P:L-leucine biosynthetic process"/>
    <property type="evidence" value="ECO:0007669"/>
    <property type="project" value="UniProtKB-UniPathway"/>
</dbReference>
<evidence type="ECO:0000313" key="19">
    <source>
        <dbReference type="Proteomes" id="UP000477722"/>
    </source>
</evidence>
<organism evidence="18 19">
    <name type="scientific">Streptomyces boncukensis</name>
    <dbReference type="NCBI Taxonomy" id="2711219"/>
    <lineage>
        <taxon>Bacteria</taxon>
        <taxon>Bacillati</taxon>
        <taxon>Actinomycetota</taxon>
        <taxon>Actinomycetes</taxon>
        <taxon>Kitasatosporales</taxon>
        <taxon>Streptomycetaceae</taxon>
        <taxon>Streptomyces</taxon>
    </lineage>
</organism>
<evidence type="ECO:0000256" key="2">
    <source>
        <dbReference type="ARBA" id="ARBA00004824"/>
    </source>
</evidence>
<dbReference type="Gene3D" id="3.30.470.10">
    <property type="match status" value="1"/>
</dbReference>
<evidence type="ECO:0000256" key="16">
    <source>
        <dbReference type="RuleBase" id="RU004516"/>
    </source>
</evidence>
<dbReference type="GO" id="GO:0009099">
    <property type="term" value="P:L-valine biosynthetic process"/>
    <property type="evidence" value="ECO:0007669"/>
    <property type="project" value="UniProtKB-UniPathway"/>
</dbReference>
<evidence type="ECO:0000256" key="14">
    <source>
        <dbReference type="PIRSR" id="PIRSR006468-1"/>
    </source>
</evidence>
<dbReference type="InterPro" id="IPR018300">
    <property type="entry name" value="Aminotrans_IV_CS"/>
</dbReference>
<dbReference type="InterPro" id="IPR005786">
    <property type="entry name" value="B_amino_transII"/>
</dbReference>
<keyword evidence="6 17" id="KW-0032">Aminotransferase</keyword>
<dbReference type="NCBIfam" id="NF009897">
    <property type="entry name" value="PRK13357.1"/>
    <property type="match status" value="1"/>
</dbReference>
<evidence type="ECO:0000256" key="1">
    <source>
        <dbReference type="ARBA" id="ARBA00001933"/>
    </source>
</evidence>
<comment type="similarity">
    <text evidence="5 15">Belongs to the class-IV pyridoxal-phosphate-dependent aminotransferase family.</text>
</comment>
<comment type="catalytic activity">
    <reaction evidence="11 17">
        <text>L-valine + 2-oxoglutarate = 3-methyl-2-oxobutanoate + L-glutamate</text>
        <dbReference type="Rhea" id="RHEA:24813"/>
        <dbReference type="ChEBI" id="CHEBI:11851"/>
        <dbReference type="ChEBI" id="CHEBI:16810"/>
        <dbReference type="ChEBI" id="CHEBI:29985"/>
        <dbReference type="ChEBI" id="CHEBI:57762"/>
        <dbReference type="EC" id="2.6.1.42"/>
    </reaction>
</comment>
<keyword evidence="8 17" id="KW-0808">Transferase</keyword>
<evidence type="ECO:0000256" key="4">
    <source>
        <dbReference type="ARBA" id="ARBA00005072"/>
    </source>
</evidence>
<dbReference type="GO" id="GO:0009097">
    <property type="term" value="P:isoleucine biosynthetic process"/>
    <property type="evidence" value="ECO:0007669"/>
    <property type="project" value="UniProtKB-UniPathway"/>
</dbReference>
<keyword evidence="9 16" id="KW-0663">Pyridoxal phosphate</keyword>
<evidence type="ECO:0000256" key="9">
    <source>
        <dbReference type="ARBA" id="ARBA00022898"/>
    </source>
</evidence>
<comment type="cofactor">
    <cofactor evidence="1 16">
        <name>pyridoxal 5'-phosphate</name>
        <dbReference type="ChEBI" id="CHEBI:597326"/>
    </cofactor>
</comment>
<comment type="catalytic activity">
    <reaction evidence="12 17">
        <text>L-isoleucine + 2-oxoglutarate = (S)-3-methyl-2-oxopentanoate + L-glutamate</text>
        <dbReference type="Rhea" id="RHEA:24801"/>
        <dbReference type="ChEBI" id="CHEBI:16810"/>
        <dbReference type="ChEBI" id="CHEBI:29985"/>
        <dbReference type="ChEBI" id="CHEBI:35146"/>
        <dbReference type="ChEBI" id="CHEBI:58045"/>
        <dbReference type="EC" id="2.6.1.42"/>
    </reaction>
</comment>
<dbReference type="Proteomes" id="UP000477722">
    <property type="component" value="Unassembled WGS sequence"/>
</dbReference>
<evidence type="ECO:0000256" key="17">
    <source>
        <dbReference type="RuleBase" id="RU004517"/>
    </source>
</evidence>
<keyword evidence="7 17" id="KW-0028">Amino-acid biosynthesis</keyword>
<keyword evidence="19" id="KW-1185">Reference proteome</keyword>
<proteinExistence type="inferred from homology"/>
<dbReference type="AlphaFoldDB" id="A0A6G4X969"/>
<dbReference type="SUPFAM" id="SSF56752">
    <property type="entry name" value="D-aminoacid aminotransferase-like PLP-dependent enzymes"/>
    <property type="match status" value="1"/>
</dbReference>
<keyword evidence="10 17" id="KW-0100">Branched-chain amino acid biosynthesis</keyword>
<feature type="non-terminal residue" evidence="18">
    <location>
        <position position="1"/>
    </location>
</feature>
<accession>A0A6G4X969</accession>
<dbReference type="CDD" id="cd01557">
    <property type="entry name" value="BCAT_beta_family"/>
    <property type="match status" value="1"/>
</dbReference>
<dbReference type="PIRSF" id="PIRSF006468">
    <property type="entry name" value="BCAT1"/>
    <property type="match status" value="1"/>
</dbReference>
<comment type="pathway">
    <text evidence="2">Amino-acid biosynthesis; L-isoleucine biosynthesis; L-isoleucine from 2-oxobutanoate: step 4/4.</text>
</comment>
<dbReference type="EMBL" id="JAAKZZ010000998">
    <property type="protein sequence ID" value="NGO73928.1"/>
    <property type="molecule type" value="Genomic_DNA"/>
</dbReference>
<dbReference type="PANTHER" id="PTHR11825">
    <property type="entry name" value="SUBGROUP IIII AMINOTRANSFERASE"/>
    <property type="match status" value="1"/>
</dbReference>
<dbReference type="UniPathway" id="UPA00048">
    <property type="reaction ID" value="UER00073"/>
</dbReference>
<dbReference type="Pfam" id="PF01063">
    <property type="entry name" value="Aminotran_4"/>
    <property type="match status" value="1"/>
</dbReference>
<reference evidence="18 19" key="1">
    <citation type="submission" date="2020-02" db="EMBL/GenBank/DDBJ databases">
        <title>Whole-genome analyses of novel actinobacteria.</title>
        <authorList>
            <person name="Sahin N."/>
            <person name="Tatar D."/>
        </authorList>
    </citation>
    <scope>NUCLEOTIDE SEQUENCE [LARGE SCALE GENOMIC DNA]</scope>
    <source>
        <strain evidence="18 19">SB3404</strain>
    </source>
</reference>
<dbReference type="InterPro" id="IPR033939">
    <property type="entry name" value="BCAT_family"/>
</dbReference>
<evidence type="ECO:0000256" key="8">
    <source>
        <dbReference type="ARBA" id="ARBA00022679"/>
    </source>
</evidence>
<feature type="modified residue" description="N6-(pyridoxal phosphate)lysine" evidence="14">
    <location>
        <position position="190"/>
    </location>
</feature>
<evidence type="ECO:0000313" key="18">
    <source>
        <dbReference type="EMBL" id="NGO73928.1"/>
    </source>
</evidence>
<evidence type="ECO:0000256" key="11">
    <source>
        <dbReference type="ARBA" id="ARBA00048212"/>
    </source>
</evidence>
<evidence type="ECO:0000256" key="3">
    <source>
        <dbReference type="ARBA" id="ARBA00004931"/>
    </source>
</evidence>
<dbReference type="NCBIfam" id="TIGR01123">
    <property type="entry name" value="ilvE_II"/>
    <property type="match status" value="1"/>
</dbReference>
<dbReference type="InterPro" id="IPR036038">
    <property type="entry name" value="Aminotransferase-like"/>
</dbReference>